<keyword evidence="2" id="KW-1185">Reference proteome</keyword>
<sequence>MELTVFQELTEQITLECFFMTDSQKEEKVIQLIDLHHFMECYNSEIKIINYIHHPINIIEENGIKKGILFYDLKHSSIFDLNAYESFKRQWQLQEIWFVFVEEEMNTNTHLYTDFIIENSIEIFYDKIFLFNFFQSTIKKIK</sequence>
<dbReference type="Proteomes" id="UP000077824">
    <property type="component" value="Chromosome"/>
</dbReference>
<dbReference type="RefSeq" id="WP_066757461.1">
    <property type="nucleotide sequence ID" value="NZ_CP015199.1"/>
</dbReference>
<proteinExistence type="predicted"/>
<dbReference type="EMBL" id="CP015199">
    <property type="protein sequence ID" value="ANF52188.1"/>
    <property type="molecule type" value="Genomic_DNA"/>
</dbReference>
<dbReference type="AlphaFoldDB" id="A0A172XYW8"/>
<organism evidence="1 2">
    <name type="scientific">Chryseobacterium glaciei</name>
    <dbReference type="NCBI Taxonomy" id="1685010"/>
    <lineage>
        <taxon>Bacteria</taxon>
        <taxon>Pseudomonadati</taxon>
        <taxon>Bacteroidota</taxon>
        <taxon>Flavobacteriia</taxon>
        <taxon>Flavobacteriales</taxon>
        <taxon>Weeksellaceae</taxon>
        <taxon>Chryseobacterium group</taxon>
        <taxon>Chryseobacterium</taxon>
    </lineage>
</organism>
<protein>
    <submittedName>
        <fullName evidence="1">Uncharacterized protein</fullName>
    </submittedName>
</protein>
<dbReference type="OrthoDB" id="1451807at2"/>
<dbReference type="KEGG" id="chh:A0O34_17430"/>
<name>A0A172XYW8_9FLAO</name>
<evidence type="ECO:0000313" key="2">
    <source>
        <dbReference type="Proteomes" id="UP000077824"/>
    </source>
</evidence>
<evidence type="ECO:0000313" key="1">
    <source>
        <dbReference type="EMBL" id="ANF52188.1"/>
    </source>
</evidence>
<reference evidence="1 2" key="1">
    <citation type="submission" date="2016-04" db="EMBL/GenBank/DDBJ databases">
        <title>Complete Genome Sequence of Chryseobacterium sp. IHBB 10212.</title>
        <authorList>
            <person name="Pal M."/>
            <person name="Swarnkar M.K."/>
            <person name="Kaushal K."/>
            <person name="Chhibber S."/>
            <person name="Singh A.K."/>
            <person name="Gulati A."/>
        </authorList>
    </citation>
    <scope>NUCLEOTIDE SEQUENCE [LARGE SCALE GENOMIC DNA]</scope>
    <source>
        <strain evidence="1 2">IHBB 10212</strain>
    </source>
</reference>
<accession>A0A172XYW8</accession>
<dbReference type="STRING" id="1685010.A0O34_17430"/>
<gene>
    <name evidence="1" type="ORF">A0O34_17430</name>
</gene>